<accession>A0A1J5TEJ3</accession>
<proteinExistence type="predicted"/>
<organism evidence="1">
    <name type="scientific">mine drainage metagenome</name>
    <dbReference type="NCBI Taxonomy" id="410659"/>
    <lineage>
        <taxon>unclassified sequences</taxon>
        <taxon>metagenomes</taxon>
        <taxon>ecological metagenomes</taxon>
    </lineage>
</organism>
<gene>
    <name evidence="1" type="ORF">GALL_02500</name>
</gene>
<comment type="caution">
    <text evidence="1">The sequence shown here is derived from an EMBL/GenBank/DDBJ whole genome shotgun (WGS) entry which is preliminary data.</text>
</comment>
<sequence>MNPFELQKERLLFFSEEPANQLFSVYLLLVGLDNFHVEMGPYPNSLLIRYSILHYSLEALEKALIREGFRLQSSLLGNIKKQMIYYCEDVQYHNLKTPEPRTKNNSQEIFVKAYELHPHGNHDDTPKELREFK</sequence>
<dbReference type="AlphaFoldDB" id="A0A1J5TEJ3"/>
<reference evidence="1" key="1">
    <citation type="submission" date="2016-10" db="EMBL/GenBank/DDBJ databases">
        <title>Sequence of Gallionella enrichment culture.</title>
        <authorList>
            <person name="Poehlein A."/>
            <person name="Muehling M."/>
            <person name="Daniel R."/>
        </authorList>
    </citation>
    <scope>NUCLEOTIDE SEQUENCE</scope>
</reference>
<evidence type="ECO:0000313" key="1">
    <source>
        <dbReference type="EMBL" id="OIR19370.1"/>
    </source>
</evidence>
<protein>
    <submittedName>
        <fullName evidence="1">Uncharacterized protein</fullName>
    </submittedName>
</protein>
<dbReference type="EMBL" id="MLJW01000001">
    <property type="protein sequence ID" value="OIR19370.1"/>
    <property type="molecule type" value="Genomic_DNA"/>
</dbReference>
<name>A0A1J5TEJ3_9ZZZZ</name>